<feature type="transmembrane region" description="Helical" evidence="2">
    <location>
        <begin position="28"/>
        <end position="49"/>
    </location>
</feature>
<keyword evidence="2" id="KW-0472">Membrane</keyword>
<evidence type="ECO:0000256" key="2">
    <source>
        <dbReference type="SAM" id="Phobius"/>
    </source>
</evidence>
<feature type="transmembrane region" description="Helical" evidence="2">
    <location>
        <begin position="69"/>
        <end position="87"/>
    </location>
</feature>
<feature type="transmembrane region" description="Helical" evidence="2">
    <location>
        <begin position="94"/>
        <end position="111"/>
    </location>
</feature>
<evidence type="ECO:0000256" key="1">
    <source>
        <dbReference type="SAM" id="MobiDB-lite"/>
    </source>
</evidence>
<organism evidence="3 4">
    <name type="scientific">Nocardia tengchongensis</name>
    <dbReference type="NCBI Taxonomy" id="2055889"/>
    <lineage>
        <taxon>Bacteria</taxon>
        <taxon>Bacillati</taxon>
        <taxon>Actinomycetota</taxon>
        <taxon>Actinomycetes</taxon>
        <taxon>Mycobacteriales</taxon>
        <taxon>Nocardiaceae</taxon>
        <taxon>Nocardia</taxon>
    </lineage>
</organism>
<evidence type="ECO:0000313" key="4">
    <source>
        <dbReference type="Proteomes" id="UP000683310"/>
    </source>
</evidence>
<dbReference type="Proteomes" id="UP000683310">
    <property type="component" value="Chromosome"/>
</dbReference>
<feature type="transmembrane region" description="Helical" evidence="2">
    <location>
        <begin position="131"/>
        <end position="156"/>
    </location>
</feature>
<proteinExistence type="predicted"/>
<feature type="region of interest" description="Disordered" evidence="1">
    <location>
        <begin position="1"/>
        <end position="22"/>
    </location>
</feature>
<sequence length="159" mass="16608">MPEKFPSPAGWTPPGAQFRSSGNVSRTVAGTLTGLLITPVGIALAARGAAGTRQWTILGDFADRVGSTIQILLAAALFLVVAALAAYSPAGTIVAGLVWGVLPGIIHFIFPDDTFRLIGDLPLSDEMHVALYQWLQTGFPLIVGILLVGAGAAATFRRR</sequence>
<accession>A0ABX8CMU6</accession>
<keyword evidence="2" id="KW-0812">Transmembrane</keyword>
<keyword evidence="2" id="KW-1133">Transmembrane helix</keyword>
<reference evidence="3 4" key="1">
    <citation type="submission" date="2021-04" db="EMBL/GenBank/DDBJ databases">
        <title>Nocardia tengchongensis.</title>
        <authorList>
            <person name="Zhuang k."/>
            <person name="Ran Y."/>
            <person name="Li W."/>
        </authorList>
    </citation>
    <scope>NUCLEOTIDE SEQUENCE [LARGE SCALE GENOMIC DNA]</scope>
    <source>
        <strain evidence="3 4">CFH S0057</strain>
    </source>
</reference>
<name>A0ABX8CMU6_9NOCA</name>
<protein>
    <submittedName>
        <fullName evidence="3">Uncharacterized protein</fullName>
    </submittedName>
</protein>
<dbReference type="RefSeq" id="WP_213557333.1">
    <property type="nucleotide sequence ID" value="NZ_JBHTCI010000003.1"/>
</dbReference>
<evidence type="ECO:0000313" key="3">
    <source>
        <dbReference type="EMBL" id="QVI21230.1"/>
    </source>
</evidence>
<keyword evidence="4" id="KW-1185">Reference proteome</keyword>
<gene>
    <name evidence="3" type="ORF">KHQ06_35405</name>
</gene>
<dbReference type="EMBL" id="CP074371">
    <property type="protein sequence ID" value="QVI21230.1"/>
    <property type="molecule type" value="Genomic_DNA"/>
</dbReference>